<accession>A0A0M2PXB9</accession>
<dbReference type="EMBL" id="AJTX02000006">
    <property type="protein sequence ID" value="KKI99026.1"/>
    <property type="molecule type" value="Genomic_DNA"/>
</dbReference>
<dbReference type="InterPro" id="IPR012296">
    <property type="entry name" value="Nuclease_put_TT1808"/>
</dbReference>
<evidence type="ECO:0000313" key="2">
    <source>
        <dbReference type="Proteomes" id="UP000034681"/>
    </source>
</evidence>
<keyword evidence="2" id="KW-1185">Reference proteome</keyword>
<dbReference type="InterPro" id="IPR011335">
    <property type="entry name" value="Restrct_endonuc-II-like"/>
</dbReference>
<name>A0A0M2PXB9_PROHO</name>
<reference evidence="1" key="1">
    <citation type="submission" date="2012-04" db="EMBL/GenBank/DDBJ databases">
        <authorList>
            <person name="Borisov I.G."/>
            <person name="Ivanikova N.V."/>
            <person name="Pinevich A.V."/>
        </authorList>
    </citation>
    <scope>NUCLEOTIDE SEQUENCE</scope>
    <source>
        <strain evidence="1">CALU 1027</strain>
    </source>
</reference>
<proteinExistence type="predicted"/>
<evidence type="ECO:0008006" key="3">
    <source>
        <dbReference type="Google" id="ProtNLM"/>
    </source>
</evidence>
<sequence>MKTASAATIALEQFLLQPGIEESPAWEWVEGEMVQKPMPSLFHSRLQRNLVNSPRTGEGSESISGCGCCRSSRWICI</sequence>
<protein>
    <recommendedName>
        <fullName evidence="3">Restriction endonuclease domain-containing protein</fullName>
    </recommendedName>
</protein>
<dbReference type="SUPFAM" id="SSF52980">
    <property type="entry name" value="Restriction endonuclease-like"/>
    <property type="match status" value="1"/>
</dbReference>
<dbReference type="Gene3D" id="3.90.1570.10">
    <property type="entry name" value="tt1808, chain A"/>
    <property type="match status" value="1"/>
</dbReference>
<organism evidence="1 2">
    <name type="scientific">Prochlorothrix hollandica PCC 9006 = CALU 1027</name>
    <dbReference type="NCBI Taxonomy" id="317619"/>
    <lineage>
        <taxon>Bacteria</taxon>
        <taxon>Bacillati</taxon>
        <taxon>Cyanobacteriota</taxon>
        <taxon>Cyanophyceae</taxon>
        <taxon>Prochlorotrichales</taxon>
        <taxon>Prochlorotrichaceae</taxon>
        <taxon>Prochlorothrix</taxon>
    </lineage>
</organism>
<dbReference type="AlphaFoldDB" id="A0A0M2PXB9"/>
<gene>
    <name evidence="1" type="ORF">PROH_14560</name>
</gene>
<evidence type="ECO:0000313" key="1">
    <source>
        <dbReference type="EMBL" id="KKI99026.1"/>
    </source>
</evidence>
<comment type="caution">
    <text evidence="1">The sequence shown here is derived from an EMBL/GenBank/DDBJ whole genome shotgun (WGS) entry which is preliminary data.</text>
</comment>
<dbReference type="Proteomes" id="UP000034681">
    <property type="component" value="Unassembled WGS sequence"/>
</dbReference>